<comment type="similarity">
    <text evidence="1">Belongs to the remorin family.</text>
</comment>
<evidence type="ECO:0000256" key="1">
    <source>
        <dbReference type="ARBA" id="ARBA00005711"/>
    </source>
</evidence>
<accession>A0A2K1IA32</accession>
<feature type="compositionally biased region" description="Low complexity" evidence="2">
    <location>
        <begin position="239"/>
        <end position="249"/>
    </location>
</feature>
<evidence type="ECO:0000313" key="6">
    <source>
        <dbReference type="Proteomes" id="UP000006727"/>
    </source>
</evidence>
<dbReference type="PANTHER" id="PTHR31471">
    <property type="entry name" value="OS02G0116800 PROTEIN"/>
    <property type="match status" value="1"/>
</dbReference>
<reference evidence="4 6" key="2">
    <citation type="journal article" date="2018" name="Plant J.">
        <title>The Physcomitrella patens chromosome-scale assembly reveals moss genome structure and evolution.</title>
        <authorList>
            <person name="Lang D."/>
            <person name="Ullrich K.K."/>
            <person name="Murat F."/>
            <person name="Fuchs J."/>
            <person name="Jenkins J."/>
            <person name="Haas F.B."/>
            <person name="Piednoel M."/>
            <person name="Gundlach H."/>
            <person name="Van Bel M."/>
            <person name="Meyberg R."/>
            <person name="Vives C."/>
            <person name="Morata J."/>
            <person name="Symeonidi A."/>
            <person name="Hiss M."/>
            <person name="Muchero W."/>
            <person name="Kamisugi Y."/>
            <person name="Saleh O."/>
            <person name="Blanc G."/>
            <person name="Decker E.L."/>
            <person name="van Gessel N."/>
            <person name="Grimwood J."/>
            <person name="Hayes R.D."/>
            <person name="Graham S.W."/>
            <person name="Gunter L.E."/>
            <person name="McDaniel S.F."/>
            <person name="Hoernstein S.N.W."/>
            <person name="Larsson A."/>
            <person name="Li F.W."/>
            <person name="Perroud P.F."/>
            <person name="Phillips J."/>
            <person name="Ranjan P."/>
            <person name="Rokshar D.S."/>
            <person name="Rothfels C.J."/>
            <person name="Schneider L."/>
            <person name="Shu S."/>
            <person name="Stevenson D.W."/>
            <person name="Thummler F."/>
            <person name="Tillich M."/>
            <person name="Villarreal Aguilar J.C."/>
            <person name="Widiez T."/>
            <person name="Wong G.K."/>
            <person name="Wymore A."/>
            <person name="Zhang Y."/>
            <person name="Zimmer A.D."/>
            <person name="Quatrano R.S."/>
            <person name="Mayer K.F.X."/>
            <person name="Goodstein D."/>
            <person name="Casacuberta J.M."/>
            <person name="Vandepoele K."/>
            <person name="Reski R."/>
            <person name="Cuming A.C."/>
            <person name="Tuskan G.A."/>
            <person name="Maumus F."/>
            <person name="Salse J."/>
            <person name="Schmutz J."/>
            <person name="Rensing S.A."/>
        </authorList>
    </citation>
    <scope>NUCLEOTIDE SEQUENCE [LARGE SCALE GENOMIC DNA]</scope>
    <source>
        <strain evidence="5 6">cv. Gransden 2004</strain>
    </source>
</reference>
<dbReference type="InterPro" id="IPR005516">
    <property type="entry name" value="Remorin_C"/>
</dbReference>
<evidence type="ECO:0000313" key="5">
    <source>
        <dbReference type="EnsemblPlants" id="Pp3c27_170V3.1"/>
    </source>
</evidence>
<feature type="region of interest" description="Disordered" evidence="2">
    <location>
        <begin position="324"/>
        <end position="348"/>
    </location>
</feature>
<keyword evidence="6" id="KW-1185">Reference proteome</keyword>
<organism evidence="4">
    <name type="scientific">Physcomitrium patens</name>
    <name type="common">Spreading-leaved earth moss</name>
    <name type="synonym">Physcomitrella patens</name>
    <dbReference type="NCBI Taxonomy" id="3218"/>
    <lineage>
        <taxon>Eukaryota</taxon>
        <taxon>Viridiplantae</taxon>
        <taxon>Streptophyta</taxon>
        <taxon>Embryophyta</taxon>
        <taxon>Bryophyta</taxon>
        <taxon>Bryophytina</taxon>
        <taxon>Bryopsida</taxon>
        <taxon>Funariidae</taxon>
        <taxon>Funariales</taxon>
        <taxon>Funariaceae</taxon>
        <taxon>Physcomitrium</taxon>
    </lineage>
</organism>
<feature type="compositionally biased region" description="Basic and acidic residues" evidence="2">
    <location>
        <begin position="257"/>
        <end position="266"/>
    </location>
</feature>
<feature type="domain" description="Remorin C-terminal" evidence="3">
    <location>
        <begin position="694"/>
        <end position="795"/>
    </location>
</feature>
<evidence type="ECO:0000259" key="3">
    <source>
        <dbReference type="Pfam" id="PF03763"/>
    </source>
</evidence>
<dbReference type="AlphaFoldDB" id="A0A2K1IA32"/>
<reference evidence="4 6" key="1">
    <citation type="journal article" date="2008" name="Science">
        <title>The Physcomitrella genome reveals evolutionary insights into the conquest of land by plants.</title>
        <authorList>
            <person name="Rensing S."/>
            <person name="Lang D."/>
            <person name="Zimmer A."/>
            <person name="Terry A."/>
            <person name="Salamov A."/>
            <person name="Shapiro H."/>
            <person name="Nishiyama T."/>
            <person name="Perroud P.-F."/>
            <person name="Lindquist E."/>
            <person name="Kamisugi Y."/>
            <person name="Tanahashi T."/>
            <person name="Sakakibara K."/>
            <person name="Fujita T."/>
            <person name="Oishi K."/>
            <person name="Shin-I T."/>
            <person name="Kuroki Y."/>
            <person name="Toyoda A."/>
            <person name="Suzuki Y."/>
            <person name="Hashimoto A."/>
            <person name="Yamaguchi K."/>
            <person name="Sugano A."/>
            <person name="Kohara Y."/>
            <person name="Fujiyama A."/>
            <person name="Anterola A."/>
            <person name="Aoki S."/>
            <person name="Ashton N."/>
            <person name="Barbazuk W.B."/>
            <person name="Barker E."/>
            <person name="Bennetzen J."/>
            <person name="Bezanilla M."/>
            <person name="Blankenship R."/>
            <person name="Cho S.H."/>
            <person name="Dutcher S."/>
            <person name="Estelle M."/>
            <person name="Fawcett J.A."/>
            <person name="Gundlach H."/>
            <person name="Hanada K."/>
            <person name="Heyl A."/>
            <person name="Hicks K.A."/>
            <person name="Hugh J."/>
            <person name="Lohr M."/>
            <person name="Mayer K."/>
            <person name="Melkozernov A."/>
            <person name="Murata T."/>
            <person name="Nelson D."/>
            <person name="Pils B."/>
            <person name="Prigge M."/>
            <person name="Reiss B."/>
            <person name="Renner T."/>
            <person name="Rombauts S."/>
            <person name="Rushton P."/>
            <person name="Sanderfoot A."/>
            <person name="Schween G."/>
            <person name="Shiu S.-H."/>
            <person name="Stueber K."/>
            <person name="Theodoulou F.L."/>
            <person name="Tu H."/>
            <person name="Van de Peer Y."/>
            <person name="Verrier P.J."/>
            <person name="Waters E."/>
            <person name="Wood A."/>
            <person name="Yang L."/>
            <person name="Cove D."/>
            <person name="Cuming A."/>
            <person name="Hasebe M."/>
            <person name="Lucas S."/>
            <person name="Mishler D.B."/>
            <person name="Reski R."/>
            <person name="Grigoriev I."/>
            <person name="Quatrano R.S."/>
            <person name="Boore J.L."/>
        </authorList>
    </citation>
    <scope>NUCLEOTIDE SEQUENCE [LARGE SCALE GENOMIC DNA]</scope>
    <source>
        <strain evidence="5 6">cv. Gransden 2004</strain>
    </source>
</reference>
<feature type="compositionally biased region" description="Polar residues" evidence="2">
    <location>
        <begin position="267"/>
        <end position="280"/>
    </location>
</feature>
<protein>
    <recommendedName>
        <fullName evidence="3">Remorin C-terminal domain-containing protein</fullName>
    </recommendedName>
</protein>
<dbReference type="EnsemblPlants" id="Pp3c27_170V3.1">
    <property type="protein sequence ID" value="Pp3c27_170V3.1"/>
    <property type="gene ID" value="Pp3c27_170"/>
</dbReference>
<feature type="compositionally biased region" description="Basic and acidic residues" evidence="2">
    <location>
        <begin position="281"/>
        <end position="290"/>
    </location>
</feature>
<feature type="region of interest" description="Disordered" evidence="2">
    <location>
        <begin position="173"/>
        <end position="306"/>
    </location>
</feature>
<feature type="compositionally biased region" description="Polar residues" evidence="2">
    <location>
        <begin position="324"/>
        <end position="336"/>
    </location>
</feature>
<gene>
    <name evidence="5" type="primary">LOC112278434</name>
    <name evidence="4" type="ORF">PHYPA_030709</name>
</gene>
<reference evidence="5" key="3">
    <citation type="submission" date="2020-12" db="UniProtKB">
        <authorList>
            <consortium name="EnsemblPlants"/>
        </authorList>
    </citation>
    <scope>IDENTIFICATION</scope>
</reference>
<dbReference type="PaxDb" id="3218-PP1S280_20V6.1"/>
<dbReference type="Gramene" id="Pp3c27_170V3.1">
    <property type="protein sequence ID" value="Pp3c27_170V3.1"/>
    <property type="gene ID" value="Pp3c27_170"/>
</dbReference>
<dbReference type="OrthoDB" id="431557at2759"/>
<feature type="compositionally biased region" description="Basic and acidic residues" evidence="2">
    <location>
        <begin position="59"/>
        <end position="71"/>
    </location>
</feature>
<name>A0A2K1IA32_PHYPA</name>
<dbReference type="FunCoup" id="A0A2K1IA32">
    <property type="interactions" value="1137"/>
</dbReference>
<proteinExistence type="inferred from homology"/>
<dbReference type="EMBL" id="ABEU02000027">
    <property type="protein sequence ID" value="PNR26135.1"/>
    <property type="molecule type" value="Genomic_DNA"/>
</dbReference>
<dbReference type="Pfam" id="PF03763">
    <property type="entry name" value="Remorin_C"/>
    <property type="match status" value="1"/>
</dbReference>
<feature type="compositionally biased region" description="Polar residues" evidence="2">
    <location>
        <begin position="31"/>
        <end position="41"/>
    </location>
</feature>
<feature type="region of interest" description="Disordered" evidence="2">
    <location>
        <begin position="132"/>
        <end position="155"/>
    </location>
</feature>
<feature type="compositionally biased region" description="Polar residues" evidence="2">
    <location>
        <begin position="511"/>
        <end position="521"/>
    </location>
</feature>
<feature type="region of interest" description="Disordered" evidence="2">
    <location>
        <begin position="451"/>
        <end position="540"/>
    </location>
</feature>
<dbReference type="EnsemblPlants" id="Pp3c27_170V3.2">
    <property type="protein sequence ID" value="Pp3c27_170V3.2"/>
    <property type="gene ID" value="Pp3c27_170"/>
</dbReference>
<feature type="compositionally biased region" description="Basic and acidic residues" evidence="2">
    <location>
        <begin position="199"/>
        <end position="218"/>
    </location>
</feature>
<dbReference type="Proteomes" id="UP000006727">
    <property type="component" value="Chromosome 27"/>
</dbReference>
<feature type="region of interest" description="Disordered" evidence="2">
    <location>
        <begin position="775"/>
        <end position="800"/>
    </location>
</feature>
<evidence type="ECO:0000313" key="4">
    <source>
        <dbReference type="EMBL" id="PNR26135.1"/>
    </source>
</evidence>
<dbReference type="Gramene" id="Pp3c27_170V3.2">
    <property type="protein sequence ID" value="Pp3c27_170V3.2"/>
    <property type="gene ID" value="Pp3c27_170"/>
</dbReference>
<dbReference type="PANTHER" id="PTHR31471:SF87">
    <property type="entry name" value="REMORIN 4.2"/>
    <property type="match status" value="1"/>
</dbReference>
<evidence type="ECO:0000256" key="2">
    <source>
        <dbReference type="SAM" id="MobiDB-lite"/>
    </source>
</evidence>
<feature type="region of interest" description="Disordered" evidence="2">
    <location>
        <begin position="1"/>
        <end position="102"/>
    </location>
</feature>
<sequence length="814" mass="88904">MAFPEPPELTSLSIPRFTSIRNPVTPRLETKNNNRNPSPKSVITDMRFVSPGSSSSSSAERRTISHSEKSPKSHAGRGRSYRPSDGEFGEPASSLDFTGTSRELDKNESFQFVVSLPKENLHPVMLEAANASDPTASKIGSSEPKCRIPFAPTVKSPRQIPLPAAITVLAERSGGNSSIHRSGPRSLVAPRNNPISRAKNQEAAKRQTRDAHTSERRFSQKPTTASERVAEDEVQVRQSSELSDSSTSSNRRYITVSEREARRRDPNSQPTFSGELSSNEKSLDRVDSAKTRSVGQGAAANFGYPGTPLRFFPGWQGNSETLPTNNTHSCPSTSPEVQKGTGYVSPASSTDAHMRLRSQHRFLSGPLMSSMIPKPPPSKWDDAEKWIVSPVHRESPAKFQHQPLQGLSAMAGRRHSITGAQTLRSHYGVSSVDHAAPLGKKSPQLNNAFLNAGKVDSGPKQTTTSLKKRTKALSFSDFSPRFDPSPKHSPVQAEKQEKSKRNAGGKKSKSVSEGAQLQPSINAKPAALNPKKTSPAQHAISREKRPIVKAQMVDMPSKDLQDTQPAKHSHTGAVKEVTTAPVAPDLVVNSNLASCTDMTTHSTWVAPASGLMVSDAAEDIRTRRQASSLGAIPRVVDALELQSFHTVKLELKKVTGDEQPALDRSLVWTTREEEDLQCAASLREDPEDMEKVKLATKATEWEEVEREKSTKRFKTKEAKIKAWEELQKAQADAEMKLTQTKAENILADATEKMKGRLAFIAKKAAEMRAAVEAARNQRSAKAAEREELMGKTSRLSPSPLTRSSLSAFRCCFGG</sequence>
<feature type="compositionally biased region" description="Low complexity" evidence="2">
    <location>
        <begin position="46"/>
        <end position="58"/>
    </location>
</feature>